<accession>A0A0L0WB60</accession>
<evidence type="ECO:0000256" key="4">
    <source>
        <dbReference type="ARBA" id="ARBA00022917"/>
    </source>
</evidence>
<dbReference type="InterPro" id="IPR023635">
    <property type="entry name" value="Peptide_deformylase"/>
</dbReference>
<sequence>MAIRQLRLEGDPLLRKKSREIEKIDDKIKTLVKDMIETMYKEEGVGLAAPQVGILKRVVVIDVGEGLFTIINPEIIEEQGEIIDYEGCLSIPGQSGKVSRPAKIKVKYTDIDGNEKIVEAEGFLARAFCHEIDHLDGVLYIDKLVDAEE</sequence>
<keyword evidence="5 6" id="KW-0408">Iron</keyword>
<comment type="similarity">
    <text evidence="1 6">Belongs to the polypeptide deformylase family.</text>
</comment>
<dbReference type="OrthoDB" id="9784988at2"/>
<dbReference type="PIRSF" id="PIRSF004749">
    <property type="entry name" value="Pep_def"/>
    <property type="match status" value="1"/>
</dbReference>
<dbReference type="Pfam" id="PF01327">
    <property type="entry name" value="Pep_deformylase"/>
    <property type="match status" value="1"/>
</dbReference>
<keyword evidence="4 6" id="KW-0648">Protein biosynthesis</keyword>
<gene>
    <name evidence="7" type="primary">def2</name>
    <name evidence="6" type="synonym">def</name>
    <name evidence="7" type="ORF">CLPU_5c00450</name>
</gene>
<dbReference type="InterPro" id="IPR036821">
    <property type="entry name" value="Peptide_deformylase_sf"/>
</dbReference>
<organism evidence="7 8">
    <name type="scientific">Gottschalkia purinilytica</name>
    <name type="common">Clostridium purinilyticum</name>
    <dbReference type="NCBI Taxonomy" id="1503"/>
    <lineage>
        <taxon>Bacteria</taxon>
        <taxon>Bacillati</taxon>
        <taxon>Bacillota</taxon>
        <taxon>Tissierellia</taxon>
        <taxon>Tissierellales</taxon>
        <taxon>Gottschalkiaceae</taxon>
        <taxon>Gottschalkia</taxon>
    </lineage>
</organism>
<dbReference type="STRING" id="1503.CLPU_5c00450"/>
<dbReference type="PRINTS" id="PR01576">
    <property type="entry name" value="PDEFORMYLASE"/>
</dbReference>
<evidence type="ECO:0000256" key="6">
    <source>
        <dbReference type="HAMAP-Rule" id="MF_00163"/>
    </source>
</evidence>
<dbReference type="PATRIC" id="fig|1503.3.peg.2567"/>
<feature type="binding site" evidence="6">
    <location>
        <position position="134"/>
    </location>
    <ligand>
        <name>Fe cation</name>
        <dbReference type="ChEBI" id="CHEBI:24875"/>
    </ligand>
</feature>
<dbReference type="Gene3D" id="3.90.45.10">
    <property type="entry name" value="Peptide deformylase"/>
    <property type="match status" value="1"/>
</dbReference>
<dbReference type="GO" id="GO:0006412">
    <property type="term" value="P:translation"/>
    <property type="evidence" value="ECO:0007669"/>
    <property type="project" value="UniProtKB-UniRule"/>
</dbReference>
<dbReference type="HAMAP" id="MF_00163">
    <property type="entry name" value="Pep_deformylase"/>
    <property type="match status" value="1"/>
</dbReference>
<dbReference type="AlphaFoldDB" id="A0A0L0WB60"/>
<keyword evidence="2 6" id="KW-0479">Metal-binding</keyword>
<keyword evidence="8" id="KW-1185">Reference proteome</keyword>
<dbReference type="PANTHER" id="PTHR10458:SF22">
    <property type="entry name" value="PEPTIDE DEFORMYLASE"/>
    <property type="match status" value="1"/>
</dbReference>
<comment type="cofactor">
    <cofactor evidence="6">
        <name>Fe(2+)</name>
        <dbReference type="ChEBI" id="CHEBI:29033"/>
    </cofactor>
    <text evidence="6">Binds 1 Fe(2+) ion.</text>
</comment>
<protein>
    <recommendedName>
        <fullName evidence="6">Peptide deformylase</fullName>
        <shortName evidence="6">PDF</shortName>
        <ecNumber evidence="6">3.5.1.88</ecNumber>
    </recommendedName>
    <alternativeName>
        <fullName evidence="6">Polypeptide deformylase</fullName>
    </alternativeName>
</protein>
<evidence type="ECO:0000313" key="8">
    <source>
        <dbReference type="Proteomes" id="UP000037267"/>
    </source>
</evidence>
<dbReference type="EMBL" id="LGSS01000005">
    <property type="protein sequence ID" value="KNF08738.1"/>
    <property type="molecule type" value="Genomic_DNA"/>
</dbReference>
<evidence type="ECO:0000256" key="5">
    <source>
        <dbReference type="ARBA" id="ARBA00023004"/>
    </source>
</evidence>
<dbReference type="EC" id="3.5.1.88" evidence="6"/>
<dbReference type="GO" id="GO:0046872">
    <property type="term" value="F:metal ion binding"/>
    <property type="evidence" value="ECO:0007669"/>
    <property type="project" value="UniProtKB-KW"/>
</dbReference>
<dbReference type="PANTHER" id="PTHR10458">
    <property type="entry name" value="PEPTIDE DEFORMYLASE"/>
    <property type="match status" value="1"/>
</dbReference>
<dbReference type="NCBIfam" id="NF001159">
    <property type="entry name" value="PRK00150.1-3"/>
    <property type="match status" value="1"/>
</dbReference>
<proteinExistence type="inferred from homology"/>
<evidence type="ECO:0000256" key="1">
    <source>
        <dbReference type="ARBA" id="ARBA00010759"/>
    </source>
</evidence>
<dbReference type="FunFam" id="3.90.45.10:FF:000005">
    <property type="entry name" value="Peptide deformylase"/>
    <property type="match status" value="1"/>
</dbReference>
<evidence type="ECO:0000313" key="7">
    <source>
        <dbReference type="EMBL" id="KNF08738.1"/>
    </source>
</evidence>
<dbReference type="GO" id="GO:0042586">
    <property type="term" value="F:peptide deformylase activity"/>
    <property type="evidence" value="ECO:0007669"/>
    <property type="project" value="UniProtKB-UniRule"/>
</dbReference>
<comment type="catalytic activity">
    <reaction evidence="6">
        <text>N-terminal N-formyl-L-methionyl-[peptide] + H2O = N-terminal L-methionyl-[peptide] + formate</text>
        <dbReference type="Rhea" id="RHEA:24420"/>
        <dbReference type="Rhea" id="RHEA-COMP:10639"/>
        <dbReference type="Rhea" id="RHEA-COMP:10640"/>
        <dbReference type="ChEBI" id="CHEBI:15377"/>
        <dbReference type="ChEBI" id="CHEBI:15740"/>
        <dbReference type="ChEBI" id="CHEBI:49298"/>
        <dbReference type="ChEBI" id="CHEBI:64731"/>
        <dbReference type="EC" id="3.5.1.88"/>
    </reaction>
</comment>
<feature type="binding site" evidence="6">
    <location>
        <position position="88"/>
    </location>
    <ligand>
        <name>Fe cation</name>
        <dbReference type="ChEBI" id="CHEBI:24875"/>
    </ligand>
</feature>
<reference evidence="8" key="1">
    <citation type="submission" date="2015-07" db="EMBL/GenBank/DDBJ databases">
        <title>Draft genome sequence of the purine-degrading Gottschalkia purinilyticum DSM 1384 (formerly Clostridium purinilyticum).</title>
        <authorList>
            <person name="Poehlein A."/>
            <person name="Schiel-Bengelsdorf B."/>
            <person name="Bengelsdorf F.R."/>
            <person name="Daniel R."/>
            <person name="Duerre P."/>
        </authorList>
    </citation>
    <scope>NUCLEOTIDE SEQUENCE [LARGE SCALE GENOMIC DNA]</scope>
    <source>
        <strain evidence="8">DSM 1384</strain>
    </source>
</reference>
<comment type="caution">
    <text evidence="7">The sequence shown here is derived from an EMBL/GenBank/DDBJ whole genome shotgun (WGS) entry which is preliminary data.</text>
</comment>
<feature type="active site" evidence="6">
    <location>
        <position position="131"/>
    </location>
</feature>
<dbReference type="Proteomes" id="UP000037267">
    <property type="component" value="Unassembled WGS sequence"/>
</dbReference>
<dbReference type="RefSeq" id="WP_050354841.1">
    <property type="nucleotide sequence ID" value="NZ_LGSS01000005.1"/>
</dbReference>
<dbReference type="NCBIfam" id="TIGR00079">
    <property type="entry name" value="pept_deformyl"/>
    <property type="match status" value="1"/>
</dbReference>
<name>A0A0L0WB60_GOTPU</name>
<evidence type="ECO:0000256" key="3">
    <source>
        <dbReference type="ARBA" id="ARBA00022801"/>
    </source>
</evidence>
<comment type="function">
    <text evidence="6">Removes the formyl group from the N-terminal Met of newly synthesized proteins. Requires at least a dipeptide for an efficient rate of reaction. N-terminal L-methionine is a prerequisite for activity but the enzyme has broad specificity at other positions.</text>
</comment>
<dbReference type="CDD" id="cd00487">
    <property type="entry name" value="Pep_deformylase"/>
    <property type="match status" value="1"/>
</dbReference>
<feature type="binding site" evidence="6">
    <location>
        <position position="130"/>
    </location>
    <ligand>
        <name>Fe cation</name>
        <dbReference type="ChEBI" id="CHEBI:24875"/>
    </ligand>
</feature>
<evidence type="ECO:0000256" key="2">
    <source>
        <dbReference type="ARBA" id="ARBA00022723"/>
    </source>
</evidence>
<keyword evidence="3 6" id="KW-0378">Hydrolase</keyword>
<dbReference type="SUPFAM" id="SSF56420">
    <property type="entry name" value="Peptide deformylase"/>
    <property type="match status" value="1"/>
</dbReference>